<dbReference type="EnsemblPlants" id="OPUNC06G17400.1">
    <property type="protein sequence ID" value="OPUNC06G17400.1"/>
    <property type="gene ID" value="OPUNC06G17400"/>
</dbReference>
<name>A0A0E0LCW6_ORYPU</name>
<organism evidence="1">
    <name type="scientific">Oryza punctata</name>
    <name type="common">Red rice</name>
    <dbReference type="NCBI Taxonomy" id="4537"/>
    <lineage>
        <taxon>Eukaryota</taxon>
        <taxon>Viridiplantae</taxon>
        <taxon>Streptophyta</taxon>
        <taxon>Embryophyta</taxon>
        <taxon>Tracheophyta</taxon>
        <taxon>Spermatophyta</taxon>
        <taxon>Magnoliopsida</taxon>
        <taxon>Liliopsida</taxon>
        <taxon>Poales</taxon>
        <taxon>Poaceae</taxon>
        <taxon>BOP clade</taxon>
        <taxon>Oryzoideae</taxon>
        <taxon>Oryzeae</taxon>
        <taxon>Oryzinae</taxon>
        <taxon>Oryza</taxon>
    </lineage>
</organism>
<evidence type="ECO:0000313" key="2">
    <source>
        <dbReference type="Proteomes" id="UP000026962"/>
    </source>
</evidence>
<dbReference type="Gramene" id="OPUNC06G17400.1">
    <property type="protein sequence ID" value="OPUNC06G17400.1"/>
    <property type="gene ID" value="OPUNC06G17400"/>
</dbReference>
<reference evidence="1" key="2">
    <citation type="submission" date="2018-05" db="EMBL/GenBank/DDBJ databases">
        <title>OpunRS2 (Oryza punctata Reference Sequence Version 2).</title>
        <authorList>
            <person name="Zhang J."/>
            <person name="Kudrna D."/>
            <person name="Lee S."/>
            <person name="Talag J."/>
            <person name="Welchert J."/>
            <person name="Wing R.A."/>
        </authorList>
    </citation>
    <scope>NUCLEOTIDE SEQUENCE [LARGE SCALE GENOMIC DNA]</scope>
</reference>
<dbReference type="AlphaFoldDB" id="A0A0E0LCW6"/>
<accession>A0A0E0LCW6</accession>
<sequence length="121" mass="13342">MASTPRALIGRRPCTPTPSSMAVQRQMKLGCPVTWPRNRIARGLYPTQISSSVAARRPHLLQAANVGDVAQDNISGVLDEPNQFGFDAENYYADHAGAPPQSDVTYHRGECTVSLRYHQMF</sequence>
<keyword evidence="2" id="KW-1185">Reference proteome</keyword>
<protein>
    <submittedName>
        <fullName evidence="1">Uncharacterized protein</fullName>
    </submittedName>
</protein>
<proteinExistence type="predicted"/>
<reference evidence="1" key="1">
    <citation type="submission" date="2015-04" db="UniProtKB">
        <authorList>
            <consortium name="EnsemblPlants"/>
        </authorList>
    </citation>
    <scope>IDENTIFICATION</scope>
</reference>
<evidence type="ECO:0000313" key="1">
    <source>
        <dbReference type="EnsemblPlants" id="OPUNC06G17400.1"/>
    </source>
</evidence>
<dbReference type="Proteomes" id="UP000026962">
    <property type="component" value="Chromosome 6"/>
</dbReference>
<dbReference type="HOGENOM" id="CLU_2041844_0_0_1"/>